<dbReference type="AlphaFoldDB" id="A0A897MXQ5"/>
<evidence type="ECO:0000313" key="3">
    <source>
        <dbReference type="Proteomes" id="UP000663525"/>
    </source>
</evidence>
<proteinExistence type="predicted"/>
<dbReference type="Proteomes" id="UP000663525">
    <property type="component" value="Chromosome"/>
</dbReference>
<feature type="domain" description="Halobacterial output" evidence="1">
    <location>
        <begin position="8"/>
        <end position="75"/>
    </location>
</feature>
<protein>
    <submittedName>
        <fullName evidence="2">KaiC-like protein ATPase</fullName>
    </submittedName>
</protein>
<dbReference type="GeneID" id="68854689"/>
<accession>A0A897MXQ5</accession>
<reference evidence="2" key="1">
    <citation type="submission" date="2020-11" db="EMBL/GenBank/DDBJ databases">
        <title>Carbohydrate-dependent, anaerobic sulfur respiration: A novel catabolism in halophilic archaea.</title>
        <authorList>
            <person name="Sorokin D.Y."/>
            <person name="Messina E."/>
            <person name="Smedile F."/>
            <person name="La Cono V."/>
            <person name="Hallsworth J.E."/>
            <person name="Yakimov M.M."/>
        </authorList>
    </citation>
    <scope>NUCLEOTIDE SEQUENCE</scope>
    <source>
        <strain evidence="2">HSR12-1</strain>
    </source>
</reference>
<dbReference type="InterPro" id="IPR040624">
    <property type="entry name" value="HalOD1"/>
</dbReference>
<evidence type="ECO:0000313" key="2">
    <source>
        <dbReference type="EMBL" id="QSG05412.1"/>
    </source>
</evidence>
<organism evidence="2 3">
    <name type="scientific">Halapricum desulfuricans</name>
    <dbReference type="NCBI Taxonomy" id="2841257"/>
    <lineage>
        <taxon>Archaea</taxon>
        <taxon>Methanobacteriati</taxon>
        <taxon>Methanobacteriota</taxon>
        <taxon>Stenosarchaea group</taxon>
        <taxon>Halobacteria</taxon>
        <taxon>Halobacteriales</taxon>
        <taxon>Haloarculaceae</taxon>
        <taxon>Halapricum</taxon>
    </lineage>
</organism>
<gene>
    <name evidence="2" type="ORF">HSR121_1065</name>
</gene>
<dbReference type="Pfam" id="PF18545">
    <property type="entry name" value="HalOD1"/>
    <property type="match status" value="1"/>
</dbReference>
<evidence type="ECO:0000259" key="1">
    <source>
        <dbReference type="Pfam" id="PF18545"/>
    </source>
</evidence>
<dbReference type="EMBL" id="CP064787">
    <property type="protein sequence ID" value="QSG05412.1"/>
    <property type="molecule type" value="Genomic_DNA"/>
</dbReference>
<sequence>MGATDLAEPATIGVVNAVAETKGVSPEELAPLADVIDPDALEALFGSPSDHRQEFRFEYEGCTVIVTNDTGVTVRAHADLAAESAPVN</sequence>
<dbReference type="RefSeq" id="WP_229115253.1">
    <property type="nucleotide sequence ID" value="NZ_CP064787.1"/>
</dbReference>
<name>A0A897MXQ5_9EURY</name>